<feature type="domain" description="RH1" evidence="4">
    <location>
        <begin position="8"/>
        <end position="96"/>
    </location>
</feature>
<dbReference type="PANTHER" id="PTHR21502:SF4">
    <property type="entry name" value="RILP-LIKE PROTEIN HOMOLOG"/>
    <property type="match status" value="1"/>
</dbReference>
<evidence type="ECO:0000313" key="7">
    <source>
        <dbReference type="RefSeq" id="XP_033168516.1"/>
    </source>
</evidence>
<dbReference type="SUPFAM" id="SSF161256">
    <property type="entry name" value="RILP dimerisation region"/>
    <property type="match status" value="1"/>
</dbReference>
<dbReference type="GeneID" id="117146422"/>
<dbReference type="RefSeq" id="XP_033168516.1">
    <property type="nucleotide sequence ID" value="XM_033312625.1"/>
</dbReference>
<dbReference type="InterPro" id="IPR034744">
    <property type="entry name" value="RH2"/>
</dbReference>
<dbReference type="Pfam" id="PF09744">
    <property type="entry name" value="RH1"/>
    <property type="match status" value="1"/>
</dbReference>
<sequence length="495" mass="56120">MPGFHLNEMGEMVLDAIDDIGVVDVYDLASDIGKEYERIMDRFGTDAVSGLMPKIINTLELLEALATKNERENATIQELRDKVAQLESEKLEKAEFRRRFDKELELIEEQWRSETNELVDLVSSLQDENKRLVKQTQDLQSSSAQSSGLGASLTESIISMTNHELHGALSDTQVLQRLKEQIYKQRDELKHRERELQDKYSELEHLNIQAERLKASERDTRRRHKLMQAQVKTLCEERADFLAQLQDQSREINQLRKRLGLAEKENEDLVASYDDGQNDPNRPRYTTRELKELISERDELLTTIDTLNEQLAELKPPSQAKGKRQRHFSSSDDSDEDDDGHVADNDDDDDEEEAAAEANELEPPAAGETPPGHDAPVQGPLPYEPDDAPWKKSSESGIRKFFRKLFSDPSDGSNTFPKRSLATLSKMALSATPGSVSASAAAKQQPVSDPVPRHSPAPPELYIHSLHTRLLCPRNSKLLCDFVYVIRVLFVTRNP</sequence>
<feature type="compositionally biased region" description="Low complexity" evidence="3">
    <location>
        <begin position="356"/>
        <end position="368"/>
    </location>
</feature>
<feature type="domain" description="RH2" evidence="5">
    <location>
        <begin position="282"/>
        <end position="401"/>
    </location>
</feature>
<evidence type="ECO:0000256" key="2">
    <source>
        <dbReference type="SAM" id="Coils"/>
    </source>
</evidence>
<gene>
    <name evidence="7" type="primary">LOC117146422</name>
</gene>
<protein>
    <submittedName>
        <fullName evidence="7">RILP-like protein homolog isoform X1</fullName>
    </submittedName>
</protein>
<feature type="coiled-coil region" evidence="2">
    <location>
        <begin position="175"/>
        <end position="310"/>
    </location>
</feature>
<evidence type="ECO:0000256" key="1">
    <source>
        <dbReference type="ARBA" id="ARBA00023054"/>
    </source>
</evidence>
<name>A0A6P8KZ72_DROMA</name>
<dbReference type="GO" id="GO:0051959">
    <property type="term" value="F:dynein light intermediate chain binding"/>
    <property type="evidence" value="ECO:0007669"/>
    <property type="project" value="TreeGrafter"/>
</dbReference>
<dbReference type="CDD" id="cd14445">
    <property type="entry name" value="RILP-like"/>
    <property type="match status" value="1"/>
</dbReference>
<accession>A0A6P8KZ72</accession>
<dbReference type="CTD" id="31090"/>
<dbReference type="GO" id="GO:0060271">
    <property type="term" value="P:cilium assembly"/>
    <property type="evidence" value="ECO:0007669"/>
    <property type="project" value="TreeGrafter"/>
</dbReference>
<evidence type="ECO:0000259" key="5">
    <source>
        <dbReference type="PROSITE" id="PS51777"/>
    </source>
</evidence>
<dbReference type="PROSITE" id="PS51777">
    <property type="entry name" value="RH2"/>
    <property type="match status" value="1"/>
</dbReference>
<dbReference type="Proteomes" id="UP000515162">
    <property type="component" value="Chromosome X"/>
</dbReference>
<dbReference type="GO" id="GO:0005737">
    <property type="term" value="C:cytoplasm"/>
    <property type="evidence" value="ECO:0007669"/>
    <property type="project" value="TreeGrafter"/>
</dbReference>
<feature type="coiled-coil region" evidence="2">
    <location>
        <begin position="62"/>
        <end position="96"/>
    </location>
</feature>
<dbReference type="InterPro" id="IPR051241">
    <property type="entry name" value="DZIP_RILPL"/>
</dbReference>
<dbReference type="AlphaFoldDB" id="A0A6P8KZ72"/>
<dbReference type="Gene3D" id="1.20.58.1770">
    <property type="match status" value="1"/>
</dbReference>
<dbReference type="GO" id="GO:0031267">
    <property type="term" value="F:small GTPase binding"/>
    <property type="evidence" value="ECO:0007669"/>
    <property type="project" value="TreeGrafter"/>
</dbReference>
<reference evidence="7" key="1">
    <citation type="submission" date="2025-08" db="UniProtKB">
        <authorList>
            <consortium name="RefSeq"/>
        </authorList>
    </citation>
    <scope>IDENTIFICATION</scope>
    <source>
        <strain evidence="7">Mau12</strain>
        <tissue evidence="7">Whole Body</tissue>
    </source>
</reference>
<proteinExistence type="predicted"/>
<dbReference type="GO" id="GO:0036064">
    <property type="term" value="C:ciliary basal body"/>
    <property type="evidence" value="ECO:0007669"/>
    <property type="project" value="TreeGrafter"/>
</dbReference>
<organism evidence="6 7">
    <name type="scientific">Drosophila mauritiana</name>
    <name type="common">Fruit fly</name>
    <dbReference type="NCBI Taxonomy" id="7226"/>
    <lineage>
        <taxon>Eukaryota</taxon>
        <taxon>Metazoa</taxon>
        <taxon>Ecdysozoa</taxon>
        <taxon>Arthropoda</taxon>
        <taxon>Hexapoda</taxon>
        <taxon>Insecta</taxon>
        <taxon>Pterygota</taxon>
        <taxon>Neoptera</taxon>
        <taxon>Endopterygota</taxon>
        <taxon>Diptera</taxon>
        <taxon>Brachycera</taxon>
        <taxon>Muscomorpha</taxon>
        <taxon>Ephydroidea</taxon>
        <taxon>Drosophilidae</taxon>
        <taxon>Drosophila</taxon>
        <taxon>Sophophora</taxon>
    </lineage>
</organism>
<feature type="region of interest" description="Disordered" evidence="3">
    <location>
        <begin position="311"/>
        <end position="392"/>
    </location>
</feature>
<keyword evidence="6" id="KW-1185">Reference proteome</keyword>
<dbReference type="InterPro" id="IPR034743">
    <property type="entry name" value="RH1"/>
</dbReference>
<evidence type="ECO:0000313" key="6">
    <source>
        <dbReference type="Proteomes" id="UP000515162"/>
    </source>
</evidence>
<evidence type="ECO:0000256" key="3">
    <source>
        <dbReference type="SAM" id="MobiDB-lite"/>
    </source>
</evidence>
<dbReference type="FunFam" id="1.20.58.1770:FF:000005">
    <property type="entry name" value="RILP-like protein homolog isoform X1"/>
    <property type="match status" value="1"/>
</dbReference>
<feature type="compositionally biased region" description="Acidic residues" evidence="3">
    <location>
        <begin position="332"/>
        <end position="355"/>
    </location>
</feature>
<dbReference type="PANTHER" id="PTHR21502">
    <property type="entry name" value="ZINC FINGER PROTEIN DZIP1"/>
    <property type="match status" value="1"/>
</dbReference>
<evidence type="ECO:0000259" key="4">
    <source>
        <dbReference type="PROSITE" id="PS51776"/>
    </source>
</evidence>
<dbReference type="PROSITE" id="PS51776">
    <property type="entry name" value="RH1"/>
    <property type="match status" value="1"/>
</dbReference>
<keyword evidence="1 2" id="KW-0175">Coiled coil</keyword>